<evidence type="ECO:0000259" key="4">
    <source>
        <dbReference type="PROSITE" id="PS50157"/>
    </source>
</evidence>
<feature type="compositionally biased region" description="Basic and acidic residues" evidence="3">
    <location>
        <begin position="360"/>
        <end position="386"/>
    </location>
</feature>
<feature type="region of interest" description="Disordered" evidence="3">
    <location>
        <begin position="61"/>
        <end position="121"/>
    </location>
</feature>
<dbReference type="InterPro" id="IPR013087">
    <property type="entry name" value="Znf_C2H2_type"/>
</dbReference>
<dbReference type="PROSITE" id="PS50157">
    <property type="entry name" value="ZINC_FINGER_C2H2_2"/>
    <property type="match status" value="1"/>
</dbReference>
<keyword evidence="2" id="KW-0175">Coiled coil</keyword>
<comment type="caution">
    <text evidence="5">The sequence shown here is derived from an EMBL/GenBank/DDBJ whole genome shotgun (WGS) entry which is preliminary data.</text>
</comment>
<keyword evidence="1" id="KW-0862">Zinc</keyword>
<dbReference type="InterPro" id="IPR036236">
    <property type="entry name" value="Znf_C2H2_sf"/>
</dbReference>
<feature type="compositionally biased region" description="Polar residues" evidence="3">
    <location>
        <begin position="815"/>
        <end position="847"/>
    </location>
</feature>
<dbReference type="GO" id="GO:0008270">
    <property type="term" value="F:zinc ion binding"/>
    <property type="evidence" value="ECO:0007669"/>
    <property type="project" value="UniProtKB-KW"/>
</dbReference>
<feature type="region of interest" description="Disordered" evidence="3">
    <location>
        <begin position="790"/>
        <end position="888"/>
    </location>
</feature>
<dbReference type="AlphaFoldDB" id="A0A7K8IT36"/>
<protein>
    <submittedName>
        <fullName evidence="5">ZN318 protein</fullName>
    </submittedName>
</protein>
<dbReference type="SMART" id="SM00451">
    <property type="entry name" value="ZnF_U1"/>
    <property type="match status" value="2"/>
</dbReference>
<dbReference type="EMBL" id="VWYX01000462">
    <property type="protein sequence ID" value="NXD94859.1"/>
    <property type="molecule type" value="Genomic_DNA"/>
</dbReference>
<keyword evidence="1" id="KW-0479">Metal-binding</keyword>
<dbReference type="PANTHER" id="PTHR15577:SF2">
    <property type="entry name" value="ZINC FINGER PROTEIN 318"/>
    <property type="match status" value="1"/>
</dbReference>
<proteinExistence type="predicted"/>
<feature type="compositionally biased region" description="Basic and acidic residues" evidence="3">
    <location>
        <begin position="96"/>
        <end position="106"/>
    </location>
</feature>
<feature type="region of interest" description="Disordered" evidence="3">
    <location>
        <begin position="502"/>
        <end position="563"/>
    </location>
</feature>
<feature type="compositionally biased region" description="Basic and acidic residues" evidence="3">
    <location>
        <begin position="327"/>
        <end position="348"/>
    </location>
</feature>
<dbReference type="SUPFAM" id="SSF57667">
    <property type="entry name" value="beta-beta-alpha zinc fingers"/>
    <property type="match status" value="1"/>
</dbReference>
<dbReference type="GO" id="GO:0003676">
    <property type="term" value="F:nucleic acid binding"/>
    <property type="evidence" value="ECO:0007669"/>
    <property type="project" value="InterPro"/>
</dbReference>
<accession>A0A7K8IT36</accession>
<feature type="region of interest" description="Disordered" evidence="3">
    <location>
        <begin position="279"/>
        <end position="389"/>
    </location>
</feature>
<dbReference type="Proteomes" id="UP000541605">
    <property type="component" value="Unassembled WGS sequence"/>
</dbReference>
<dbReference type="InterPro" id="IPR055309">
    <property type="entry name" value="Znf318-like"/>
</dbReference>
<evidence type="ECO:0000256" key="2">
    <source>
        <dbReference type="SAM" id="Coils"/>
    </source>
</evidence>
<feature type="compositionally biased region" description="Polar residues" evidence="3">
    <location>
        <begin position="600"/>
        <end position="614"/>
    </location>
</feature>
<feature type="compositionally biased region" description="Polar residues" evidence="3">
    <location>
        <begin position="1129"/>
        <end position="1144"/>
    </location>
</feature>
<evidence type="ECO:0000313" key="6">
    <source>
        <dbReference type="Proteomes" id="UP000541605"/>
    </source>
</evidence>
<reference evidence="5 6" key="1">
    <citation type="submission" date="2019-09" db="EMBL/GenBank/DDBJ databases">
        <title>Bird 10,000 Genomes (B10K) Project - Family phase.</title>
        <authorList>
            <person name="Zhang G."/>
        </authorList>
    </citation>
    <scope>NUCLEOTIDE SEQUENCE [LARGE SCALE GENOMIC DNA]</scope>
    <source>
        <strain evidence="5">B10K-CU-031-19</strain>
        <tissue evidence="5">Muscle</tissue>
    </source>
</reference>
<feature type="region of interest" description="Disordered" evidence="3">
    <location>
        <begin position="1064"/>
        <end position="1154"/>
    </location>
</feature>
<organism evidence="5 6">
    <name type="scientific">Chaetorhynchus papuensis</name>
    <name type="common">pygmy drongo</name>
    <dbReference type="NCBI Taxonomy" id="254446"/>
    <lineage>
        <taxon>Eukaryota</taxon>
        <taxon>Metazoa</taxon>
        <taxon>Chordata</taxon>
        <taxon>Craniata</taxon>
        <taxon>Vertebrata</taxon>
        <taxon>Euteleostomi</taxon>
        <taxon>Archelosauria</taxon>
        <taxon>Archosauria</taxon>
        <taxon>Dinosauria</taxon>
        <taxon>Saurischia</taxon>
        <taxon>Theropoda</taxon>
        <taxon>Coelurosauria</taxon>
        <taxon>Aves</taxon>
        <taxon>Neognathae</taxon>
        <taxon>Neoaves</taxon>
        <taxon>Telluraves</taxon>
        <taxon>Australaves</taxon>
        <taxon>Passeriformes</taxon>
        <taxon>Rhipiduridae</taxon>
        <taxon>Chaetorhynchus</taxon>
    </lineage>
</organism>
<dbReference type="PROSITE" id="PS00028">
    <property type="entry name" value="ZINC_FINGER_C2H2_1"/>
    <property type="match status" value="1"/>
</dbReference>
<evidence type="ECO:0000313" key="5">
    <source>
        <dbReference type="EMBL" id="NXD94859.1"/>
    </source>
</evidence>
<gene>
    <name evidence="5" type="primary">Znf318</name>
    <name evidence="5" type="ORF">CHAPAP_R16069</name>
</gene>
<keyword evidence="6" id="KW-1185">Reference proteome</keyword>
<feature type="coiled-coil region" evidence="2">
    <location>
        <begin position="19"/>
        <end position="46"/>
    </location>
</feature>
<dbReference type="GO" id="GO:0045893">
    <property type="term" value="P:positive regulation of DNA-templated transcription"/>
    <property type="evidence" value="ECO:0007669"/>
    <property type="project" value="TreeGrafter"/>
</dbReference>
<feature type="compositionally biased region" description="Polar residues" evidence="3">
    <location>
        <begin position="1088"/>
        <end position="1101"/>
    </location>
</feature>
<feature type="compositionally biased region" description="Basic and acidic residues" evidence="3">
    <location>
        <begin position="63"/>
        <end position="89"/>
    </location>
</feature>
<feature type="non-terminal residue" evidence="5">
    <location>
        <position position="1154"/>
    </location>
</feature>
<dbReference type="GO" id="GO:0005654">
    <property type="term" value="C:nucleoplasm"/>
    <property type="evidence" value="ECO:0007669"/>
    <property type="project" value="TreeGrafter"/>
</dbReference>
<dbReference type="InterPro" id="IPR003604">
    <property type="entry name" value="Matrin/U1-like-C_Znf_C2H2"/>
</dbReference>
<feature type="compositionally biased region" description="Polar residues" evidence="3">
    <location>
        <begin position="876"/>
        <end position="888"/>
    </location>
</feature>
<feature type="compositionally biased region" description="Pro residues" evidence="3">
    <location>
        <begin position="516"/>
        <end position="525"/>
    </location>
</feature>
<name>A0A7K8IT36_9PASS</name>
<feature type="compositionally biased region" description="Polar residues" evidence="3">
    <location>
        <begin position="305"/>
        <end position="314"/>
    </location>
</feature>
<dbReference type="GO" id="GO:0045892">
    <property type="term" value="P:negative regulation of DNA-templated transcription"/>
    <property type="evidence" value="ECO:0007669"/>
    <property type="project" value="TreeGrafter"/>
</dbReference>
<sequence length="1154" mass="126600">GEMLRKKRREKDGHKDPLLVEVNRLQENIMKEIAELHKEADAADKKQSELDKVAQILGINIFEKPRKPSVETKDSSEKSSKSENTKGVEKTSSSNKESKTTNEKSRGRSPKPAESSSQSSKHPFQLANIYEYYDAGNHWCKDCNTICGTMFDFFTHMHNKKHRQTLDPYNRPWASKTQSETKQDSIKRIDKITVPAKGSEFLIPITGYYCQLCHEFFGDQISAEQHVKSHPHNEKYKKYVDENPLYEERRNLDRQAGLAVVLETERRRQNELKRKLVEKQKEEKDEKTPKIIKKEEVKSIPESGEGSNETQGRIDSSGRKMGITVKLKKEEKTEEKKEEKKEESKKESPSQTSFGKFSWKKTEREDKTPGGIPKEENTEGNKEENKCQSVKSHIKPIEIKLSGKTVIPHTSPWIPVVSTPAPTKILPNLPVPTMIFRKSNTATVSKPPPLNTFLSIKSSGATTKPLPVVKETNADLLLPPDIISKAFGGEEVILKGSEEDLKAAEKNEPSQTSDRLPPPQPPPAVQPAALIPADEVAPGVSESEQTMLAMPVRPPPPSTAFSEQAKKIEKRNSCLATANAKDLYDIFYSSGGKGSADSKLASSALPNGENSNLTKPADLSANHRTNCSSSSLKEDSQNVDSSQCNNQVTGSLVPVENRGEMKKKALQLHLSETSVTELPEKTPVSGTQMPAEIGRVDTGGREQAGSLEFCDLQKTKVQEKVGQEDGNKTPVTNRSVSGTLEKDTKTKDGEIKAVKPKRSLHPKTLLPETQNEIQSLGNSHLLEEKLNDNCRTHSETDSPDLLWGTSRTSKGKGQIVTTHSCSESGWDLSNTPNAEIKSGSNGANTSELTEEQTETRSTLLEAQGKVQPKPSGHTVLDNQTQRQGVEQSVSTCSKTVELRSSLELVAENEKKSLGHTGSDAKLDNFLSKRPSEDVKHMKTPSQKAELELKSTDFSLGDNKVKHECFSILSAGLLNENREVTKLETVASIRLESSKLKKLGIERTVNETEITDFATLTSGSCEDKICTRISQKPMLQPGSQTSNSDTTEVVMPVLEMQGISPTSKIPRQVEESRGGTVEMPSLSCDRGSTESQASGCAGTSSLGLKETHGKVGGSGAKGVCTMQSKKTEQTEAADSSLEATTNSGIAESIAESPVG</sequence>
<evidence type="ECO:0000256" key="3">
    <source>
        <dbReference type="SAM" id="MobiDB-lite"/>
    </source>
</evidence>
<evidence type="ECO:0000256" key="1">
    <source>
        <dbReference type="PROSITE-ProRule" id="PRU00042"/>
    </source>
</evidence>
<feature type="region of interest" description="Disordered" evidence="3">
    <location>
        <begin position="595"/>
        <end position="658"/>
    </location>
</feature>
<feature type="non-terminal residue" evidence="5">
    <location>
        <position position="1"/>
    </location>
</feature>
<feature type="compositionally biased region" description="Polar residues" evidence="3">
    <location>
        <begin position="638"/>
        <end position="650"/>
    </location>
</feature>
<feature type="domain" description="C2H2-type" evidence="4">
    <location>
        <begin position="208"/>
        <end position="235"/>
    </location>
</feature>
<feature type="compositionally biased region" description="Polar residues" evidence="3">
    <location>
        <begin position="622"/>
        <end position="631"/>
    </location>
</feature>
<keyword evidence="1" id="KW-0863">Zinc-finger</keyword>
<feature type="compositionally biased region" description="Basic and acidic residues" evidence="3">
    <location>
        <begin position="279"/>
        <end position="299"/>
    </location>
</feature>
<dbReference type="PANTHER" id="PTHR15577">
    <property type="entry name" value="ZINC FINGER CONTAINING PROTEIN"/>
    <property type="match status" value="1"/>
</dbReference>